<proteinExistence type="predicted"/>
<dbReference type="AlphaFoldDB" id="A0A0L6ZD25"/>
<feature type="domain" description="YlxR" evidence="1">
    <location>
        <begin position="9"/>
        <end position="82"/>
    </location>
</feature>
<dbReference type="CDD" id="cd00279">
    <property type="entry name" value="YlxR"/>
    <property type="match status" value="1"/>
</dbReference>
<dbReference type="Gene3D" id="3.30.1230.10">
    <property type="entry name" value="YlxR-like"/>
    <property type="match status" value="1"/>
</dbReference>
<sequence length="93" mass="10718">MKVRKVPQRMCTGCSEMKPKKELIRVVKNNEDLISMDLTGKKPGRGAYICKNIKCLEQAFKTKRLEKNLGVKIDDEIYNNLRDEITNSDCKVL</sequence>
<evidence type="ECO:0000313" key="3">
    <source>
        <dbReference type="Proteomes" id="UP000037043"/>
    </source>
</evidence>
<dbReference type="PATRIC" id="fig|1121318.3.peg.466"/>
<protein>
    <recommendedName>
        <fullName evidence="1">YlxR domain-containing protein</fullName>
    </recommendedName>
</protein>
<dbReference type="EMBL" id="LHUR01000011">
    <property type="protein sequence ID" value="KOA20875.1"/>
    <property type="molecule type" value="Genomic_DNA"/>
</dbReference>
<dbReference type="InterPro" id="IPR007393">
    <property type="entry name" value="YlxR_dom"/>
</dbReference>
<dbReference type="RefSeq" id="WP_052220062.1">
    <property type="nucleotide sequence ID" value="NZ_LHUR01000011.1"/>
</dbReference>
<dbReference type="Pfam" id="PF04296">
    <property type="entry name" value="YlxR"/>
    <property type="match status" value="1"/>
</dbReference>
<dbReference type="NCBIfam" id="NF047356">
    <property type="entry name" value="RNA_bind_RnpM"/>
    <property type="match status" value="1"/>
</dbReference>
<name>A0A0L6ZD25_9CLOT</name>
<comment type="caution">
    <text evidence="2">The sequence shown here is derived from an EMBL/GenBank/DDBJ whole genome shotgun (WGS) entry which is preliminary data.</text>
</comment>
<dbReference type="PANTHER" id="PTHR34215">
    <property type="entry name" value="BLL0784 PROTEIN"/>
    <property type="match status" value="1"/>
</dbReference>
<reference evidence="3" key="1">
    <citation type="submission" date="2015-08" db="EMBL/GenBank/DDBJ databases">
        <title>Genome sequence of the strict anaerobe Clostridium homopropionicum LuHBu1 (DSM 5847T).</title>
        <authorList>
            <person name="Poehlein A."/>
            <person name="Beck M."/>
            <person name="Schiel-Bengelsdorf B."/>
            <person name="Bengelsdorf F.R."/>
            <person name="Daniel R."/>
            <person name="Duerre P."/>
        </authorList>
    </citation>
    <scope>NUCLEOTIDE SEQUENCE [LARGE SCALE GENOMIC DNA]</scope>
    <source>
        <strain evidence="3">DSM 5847</strain>
    </source>
</reference>
<gene>
    <name evidence="2" type="ORF">CLHOM_04630</name>
</gene>
<dbReference type="STRING" id="36844.SAMN04488501_104257"/>
<accession>A0A0L6ZD25</accession>
<keyword evidence="3" id="KW-1185">Reference proteome</keyword>
<dbReference type="InterPro" id="IPR037465">
    <property type="entry name" value="YlxR"/>
</dbReference>
<evidence type="ECO:0000313" key="2">
    <source>
        <dbReference type="EMBL" id="KOA20875.1"/>
    </source>
</evidence>
<evidence type="ECO:0000259" key="1">
    <source>
        <dbReference type="Pfam" id="PF04296"/>
    </source>
</evidence>
<dbReference type="Proteomes" id="UP000037043">
    <property type="component" value="Unassembled WGS sequence"/>
</dbReference>
<organism evidence="2 3">
    <name type="scientific">Clostridium homopropionicum DSM 5847</name>
    <dbReference type="NCBI Taxonomy" id="1121318"/>
    <lineage>
        <taxon>Bacteria</taxon>
        <taxon>Bacillati</taxon>
        <taxon>Bacillota</taxon>
        <taxon>Clostridia</taxon>
        <taxon>Eubacteriales</taxon>
        <taxon>Clostridiaceae</taxon>
        <taxon>Clostridium</taxon>
    </lineage>
</organism>
<dbReference type="PANTHER" id="PTHR34215:SF1">
    <property type="entry name" value="YLXR DOMAIN-CONTAINING PROTEIN"/>
    <property type="match status" value="1"/>
</dbReference>
<dbReference type="InterPro" id="IPR035931">
    <property type="entry name" value="YlxR-like_sf"/>
</dbReference>
<dbReference type="SUPFAM" id="SSF64376">
    <property type="entry name" value="YlxR-like"/>
    <property type="match status" value="1"/>
</dbReference>